<comment type="caution">
    <text evidence="2">The sequence shown here is derived from an EMBL/GenBank/DDBJ whole genome shotgun (WGS) entry which is preliminary data.</text>
</comment>
<dbReference type="EMBL" id="BLAY01000011">
    <property type="protein sequence ID" value="GET36340.1"/>
    <property type="molecule type" value="Genomic_DNA"/>
</dbReference>
<name>A0AAV3X8E9_9CYAN</name>
<gene>
    <name evidence="2" type="ORF">MiSe_10880</name>
</gene>
<dbReference type="AlphaFoldDB" id="A0AAV3X8E9"/>
<dbReference type="Proteomes" id="UP001050975">
    <property type="component" value="Unassembled WGS sequence"/>
</dbReference>
<evidence type="ECO:0008006" key="4">
    <source>
        <dbReference type="Google" id="ProtNLM"/>
    </source>
</evidence>
<evidence type="ECO:0000313" key="2">
    <source>
        <dbReference type="EMBL" id="GET36340.1"/>
    </source>
</evidence>
<sequence length="78" mass="8467">MLILRQAKNIRDRALEMVRRDSTEPVAKATKRPKYCKEKSQCGLGVSPSGATGVSPRPLDKGGEPGNPTNRDIKTAMS</sequence>
<keyword evidence="3" id="KW-1185">Reference proteome</keyword>
<feature type="region of interest" description="Disordered" evidence="1">
    <location>
        <begin position="39"/>
        <end position="78"/>
    </location>
</feature>
<evidence type="ECO:0000313" key="3">
    <source>
        <dbReference type="Proteomes" id="UP001050975"/>
    </source>
</evidence>
<organism evidence="2 3">
    <name type="scientific">Microseira wollei NIES-4236</name>
    <dbReference type="NCBI Taxonomy" id="2530354"/>
    <lineage>
        <taxon>Bacteria</taxon>
        <taxon>Bacillati</taxon>
        <taxon>Cyanobacteriota</taxon>
        <taxon>Cyanophyceae</taxon>
        <taxon>Oscillatoriophycideae</taxon>
        <taxon>Aerosakkonematales</taxon>
        <taxon>Aerosakkonemataceae</taxon>
        <taxon>Microseira</taxon>
    </lineage>
</organism>
<accession>A0AAV3X8E9</accession>
<reference evidence="2" key="1">
    <citation type="submission" date="2019-10" db="EMBL/GenBank/DDBJ databases">
        <title>Draft genome sequece of Microseira wollei NIES-4236.</title>
        <authorList>
            <person name="Yamaguchi H."/>
            <person name="Suzuki S."/>
            <person name="Kawachi M."/>
        </authorList>
    </citation>
    <scope>NUCLEOTIDE SEQUENCE</scope>
    <source>
        <strain evidence="2">NIES-4236</strain>
    </source>
</reference>
<protein>
    <recommendedName>
        <fullName evidence="4">Transposase</fullName>
    </recommendedName>
</protein>
<evidence type="ECO:0000256" key="1">
    <source>
        <dbReference type="SAM" id="MobiDB-lite"/>
    </source>
</evidence>
<proteinExistence type="predicted"/>